<dbReference type="Pfam" id="PF04970">
    <property type="entry name" value="LRAT"/>
    <property type="match status" value="1"/>
</dbReference>
<name>A0AAQ3KD57_9LILI</name>
<feature type="domain" description="LRAT" evidence="1">
    <location>
        <begin position="19"/>
        <end position="174"/>
    </location>
</feature>
<dbReference type="InterPro" id="IPR007053">
    <property type="entry name" value="LRAT_dom"/>
</dbReference>
<dbReference type="PROSITE" id="PS51934">
    <property type="entry name" value="LRAT"/>
    <property type="match status" value="1"/>
</dbReference>
<organism evidence="2 3">
    <name type="scientific">Canna indica</name>
    <name type="common">Indian-shot</name>
    <dbReference type="NCBI Taxonomy" id="4628"/>
    <lineage>
        <taxon>Eukaryota</taxon>
        <taxon>Viridiplantae</taxon>
        <taxon>Streptophyta</taxon>
        <taxon>Embryophyta</taxon>
        <taxon>Tracheophyta</taxon>
        <taxon>Spermatophyta</taxon>
        <taxon>Magnoliopsida</taxon>
        <taxon>Liliopsida</taxon>
        <taxon>Zingiberales</taxon>
        <taxon>Cannaceae</taxon>
        <taxon>Canna</taxon>
    </lineage>
</organism>
<evidence type="ECO:0000313" key="2">
    <source>
        <dbReference type="EMBL" id="WOL04262.1"/>
    </source>
</evidence>
<dbReference type="PANTHER" id="PTHR46137:SF3">
    <property type="entry name" value="OS05G0310600 PROTEIN"/>
    <property type="match status" value="1"/>
</dbReference>
<evidence type="ECO:0000313" key="3">
    <source>
        <dbReference type="Proteomes" id="UP001327560"/>
    </source>
</evidence>
<keyword evidence="3" id="KW-1185">Reference proteome</keyword>
<dbReference type="Gene3D" id="3.90.1720.10">
    <property type="entry name" value="endopeptidase domain like (from Nostoc punctiforme)"/>
    <property type="match status" value="1"/>
</dbReference>
<evidence type="ECO:0000259" key="1">
    <source>
        <dbReference type="PROSITE" id="PS51934"/>
    </source>
</evidence>
<gene>
    <name evidence="2" type="ORF">Cni_G12983</name>
</gene>
<protein>
    <recommendedName>
        <fullName evidence="1">LRAT domain-containing protein</fullName>
    </recommendedName>
</protein>
<dbReference type="PANTHER" id="PTHR46137">
    <property type="entry name" value="OS05G0310600 PROTEIN"/>
    <property type="match status" value="1"/>
</dbReference>
<reference evidence="2 3" key="1">
    <citation type="submission" date="2023-10" db="EMBL/GenBank/DDBJ databases">
        <title>Chromosome-scale genome assembly provides insights into flower coloration mechanisms of Canna indica.</title>
        <authorList>
            <person name="Li C."/>
        </authorList>
    </citation>
    <scope>NUCLEOTIDE SEQUENCE [LARGE SCALE GENOMIC DNA]</scope>
    <source>
        <tissue evidence="2">Flower</tissue>
    </source>
</reference>
<proteinExistence type="predicted"/>
<dbReference type="AlphaFoldDB" id="A0AAQ3KD57"/>
<dbReference type="Proteomes" id="UP001327560">
    <property type="component" value="Chromosome 4"/>
</dbReference>
<sequence length="245" mass="26944">MGLHNKISRDQLEVGDHIYVWRKLYAYAHHGIYVGDNRVIHFTAGDGNEISAIIPLAGVLGGSSSSSSSAGSGRRPCKTCGSSGSASSSQVVRTCLDCFLRGHKLRRFEYSNRRSKFLLHRGGTCSTLQSDPSDEVVRRAFYLLRHGFMDYSLEGNNCEDFARYCKTALVPKPDKLPTASGQLLAKRAAVKGVKALIKGDGLHQAIENFKNDKFMCEDPDNFVRKEVEELVAELPQTIKSTSAAI</sequence>
<dbReference type="EMBL" id="CP136893">
    <property type="protein sequence ID" value="WOL04262.1"/>
    <property type="molecule type" value="Genomic_DNA"/>
</dbReference>
<accession>A0AAQ3KD57</accession>